<evidence type="ECO:0000313" key="1">
    <source>
        <dbReference type="EMBL" id="QTC91768.1"/>
    </source>
</evidence>
<dbReference type="GO" id="GO:0005829">
    <property type="term" value="C:cytosol"/>
    <property type="evidence" value="ECO:0007669"/>
    <property type="project" value="TreeGrafter"/>
</dbReference>
<dbReference type="RefSeq" id="WP_207870943.1">
    <property type="nucleotide sequence ID" value="NZ_CP062222.1"/>
</dbReference>
<dbReference type="KEGG" id="bgoe:IFJ75_02200"/>
<dbReference type="Pfam" id="PF00702">
    <property type="entry name" value="Hydrolase"/>
    <property type="match status" value="1"/>
</dbReference>
<name>A0A975C0W8_9CAUL</name>
<dbReference type="SFLD" id="SFLDS00003">
    <property type="entry name" value="Haloacid_Dehalogenase"/>
    <property type="match status" value="1"/>
</dbReference>
<proteinExistence type="predicted"/>
<protein>
    <submittedName>
        <fullName evidence="1">HAD-IA family hydrolase</fullName>
    </submittedName>
</protein>
<reference evidence="1" key="1">
    <citation type="submission" date="2020-09" db="EMBL/GenBank/DDBJ databases">
        <title>Brevundimonas sp. LVF2 isolated from a puddle in Goettingen, Germany.</title>
        <authorList>
            <person name="Friedrich I."/>
            <person name="Klassen A."/>
            <person name="Hannes N."/>
            <person name="Schneider D."/>
            <person name="Hertel R."/>
            <person name="Daniel R."/>
        </authorList>
    </citation>
    <scope>NUCLEOTIDE SEQUENCE</scope>
    <source>
        <strain evidence="1">LVF2</strain>
    </source>
</reference>
<dbReference type="PANTHER" id="PTHR43434">
    <property type="entry name" value="PHOSPHOGLYCOLATE PHOSPHATASE"/>
    <property type="match status" value="1"/>
</dbReference>
<dbReference type="InterPro" id="IPR023198">
    <property type="entry name" value="PGP-like_dom2"/>
</dbReference>
<dbReference type="EMBL" id="CP062222">
    <property type="protein sequence ID" value="QTC91768.1"/>
    <property type="molecule type" value="Genomic_DNA"/>
</dbReference>
<dbReference type="InterPro" id="IPR050155">
    <property type="entry name" value="HAD-like_hydrolase_sf"/>
</dbReference>
<dbReference type="InterPro" id="IPR023214">
    <property type="entry name" value="HAD_sf"/>
</dbReference>
<dbReference type="Proteomes" id="UP000663918">
    <property type="component" value="Chromosome"/>
</dbReference>
<dbReference type="InterPro" id="IPR006439">
    <property type="entry name" value="HAD-SF_hydro_IA"/>
</dbReference>
<keyword evidence="1" id="KW-0378">Hydrolase</keyword>
<dbReference type="GO" id="GO:0006281">
    <property type="term" value="P:DNA repair"/>
    <property type="evidence" value="ECO:0007669"/>
    <property type="project" value="TreeGrafter"/>
</dbReference>
<sequence length="237" mass="25251">MTPHPALQPPLLQPLAIFDVDGTLVDSRASIFEAATEASRALGLPDPAYDRVRQIVGLSLPDAMQALEPSLTDAELADFVAAFQASFRRMFEAGHEEPLYDGAMDLLHRLKAEGWRLSMATGQNRRGVARNMGRPGWAELFASTHCAEDGPGKPDPAMLLASMAACEGAPSTAIMIGDTAHDATMAANAGIAAVGVGWGFHTVEEQRAAGVRHVAVDFADLYAHLTAFAAERLETTR</sequence>
<dbReference type="InterPro" id="IPR036412">
    <property type="entry name" value="HAD-like_sf"/>
</dbReference>
<dbReference type="Gene3D" id="3.40.50.1000">
    <property type="entry name" value="HAD superfamily/HAD-like"/>
    <property type="match status" value="1"/>
</dbReference>
<dbReference type="PANTHER" id="PTHR43434:SF24">
    <property type="entry name" value="HYDROLASE-RELATED"/>
    <property type="match status" value="1"/>
</dbReference>
<dbReference type="GO" id="GO:0008967">
    <property type="term" value="F:phosphoglycolate phosphatase activity"/>
    <property type="evidence" value="ECO:0007669"/>
    <property type="project" value="TreeGrafter"/>
</dbReference>
<accession>A0A975C0W8</accession>
<evidence type="ECO:0000313" key="2">
    <source>
        <dbReference type="Proteomes" id="UP000663918"/>
    </source>
</evidence>
<organism evidence="1 2">
    <name type="scientific">Brevundimonas goettingensis</name>
    <dbReference type="NCBI Taxonomy" id="2774190"/>
    <lineage>
        <taxon>Bacteria</taxon>
        <taxon>Pseudomonadati</taxon>
        <taxon>Pseudomonadota</taxon>
        <taxon>Alphaproteobacteria</taxon>
        <taxon>Caulobacterales</taxon>
        <taxon>Caulobacteraceae</taxon>
        <taxon>Brevundimonas</taxon>
    </lineage>
</organism>
<dbReference type="AlphaFoldDB" id="A0A975C0W8"/>
<dbReference type="NCBIfam" id="TIGR01509">
    <property type="entry name" value="HAD-SF-IA-v3"/>
    <property type="match status" value="1"/>
</dbReference>
<gene>
    <name evidence="1" type="ORF">IFJ75_02200</name>
</gene>
<dbReference type="Gene3D" id="1.10.150.240">
    <property type="entry name" value="Putative phosphatase, domain 2"/>
    <property type="match status" value="1"/>
</dbReference>
<dbReference type="SUPFAM" id="SSF56784">
    <property type="entry name" value="HAD-like"/>
    <property type="match status" value="1"/>
</dbReference>
<dbReference type="SFLD" id="SFLDG01129">
    <property type="entry name" value="C1.5:_HAD__Beta-PGM__Phosphata"/>
    <property type="match status" value="1"/>
</dbReference>
<keyword evidence="2" id="KW-1185">Reference proteome</keyword>
<dbReference type="NCBIfam" id="TIGR01549">
    <property type="entry name" value="HAD-SF-IA-v1"/>
    <property type="match status" value="1"/>
</dbReference>